<accession>A0A1X2LV32</accession>
<dbReference type="AlphaFoldDB" id="A0A1X2LV32"/>
<dbReference type="OrthoDB" id="4554818at2"/>
<name>A0A1X2LV32_9MYCO</name>
<dbReference type="EMBL" id="NCXP01000016">
    <property type="protein sequence ID" value="OSC40242.1"/>
    <property type="molecule type" value="Genomic_DNA"/>
</dbReference>
<evidence type="ECO:0000313" key="3">
    <source>
        <dbReference type="Proteomes" id="UP000193247"/>
    </source>
</evidence>
<organism evidence="2 3">
    <name type="scientific">Mycobacterium decipiens</name>
    <dbReference type="NCBI Taxonomy" id="1430326"/>
    <lineage>
        <taxon>Bacteria</taxon>
        <taxon>Bacillati</taxon>
        <taxon>Actinomycetota</taxon>
        <taxon>Actinomycetes</taxon>
        <taxon>Mycobacteriales</taxon>
        <taxon>Mycobacteriaceae</taxon>
        <taxon>Mycobacterium</taxon>
    </lineage>
</organism>
<dbReference type="Pfam" id="PF14016">
    <property type="entry name" value="DUF4232"/>
    <property type="match status" value="1"/>
</dbReference>
<keyword evidence="3" id="KW-1185">Reference proteome</keyword>
<evidence type="ECO:0000259" key="1">
    <source>
        <dbReference type="Pfam" id="PF14016"/>
    </source>
</evidence>
<comment type="caution">
    <text evidence="2">The sequence shown here is derived from an EMBL/GenBank/DDBJ whole genome shotgun (WGS) entry which is preliminary data.</text>
</comment>
<dbReference type="Proteomes" id="UP000193247">
    <property type="component" value="Unassembled WGS sequence"/>
</dbReference>
<sequence>MLGPAAWAAPPDTNGEPAPCRADRIAVTASSTQATPGHRALTLRFALAGGAVPCTLTGYPWVDSGAGGPLIHAEPTLRGHMGGLPAAVDVPPTVTLSLLQEAQAIVEGMAIDGGGNQCPAYTELLVSPPDTTEVFTVPATIDACHLQVHPITHIAPEPVEYQFS</sequence>
<protein>
    <recommendedName>
        <fullName evidence="1">DUF4232 domain-containing protein</fullName>
    </recommendedName>
</protein>
<reference evidence="2 3" key="1">
    <citation type="submission" date="2017-04" db="EMBL/GenBank/DDBJ databases">
        <title>The new phylogeny of genus Mycobacterium.</title>
        <authorList>
            <person name="Tortoli E."/>
            <person name="Trovato A."/>
            <person name="Cirillo D.M."/>
        </authorList>
    </citation>
    <scope>NUCLEOTIDE SEQUENCE [LARGE SCALE GENOMIC DNA]</scope>
    <source>
        <strain evidence="2 3">TBL 1200985</strain>
    </source>
</reference>
<feature type="domain" description="DUF4232" evidence="1">
    <location>
        <begin position="20"/>
        <end position="150"/>
    </location>
</feature>
<proteinExistence type="predicted"/>
<dbReference type="InterPro" id="IPR025326">
    <property type="entry name" value="DUF4232"/>
</dbReference>
<evidence type="ECO:0000313" key="2">
    <source>
        <dbReference type="EMBL" id="OSC40242.1"/>
    </source>
</evidence>
<gene>
    <name evidence="2" type="ORF">B8W66_13815</name>
</gene>
<dbReference type="STRING" id="1430326.B8W66_13815"/>